<feature type="transmembrane region" description="Helical" evidence="1">
    <location>
        <begin position="48"/>
        <end position="65"/>
    </location>
</feature>
<reference evidence="2 3" key="1">
    <citation type="submission" date="2016-12" db="EMBL/GenBank/DDBJ databases">
        <title>Study of bacterial adaptation to deep sea.</title>
        <authorList>
            <person name="Song J."/>
            <person name="Yoshizawa S."/>
            <person name="Kogure K."/>
        </authorList>
    </citation>
    <scope>NUCLEOTIDE SEQUENCE [LARGE SCALE GENOMIC DNA]</scope>
    <source>
        <strain evidence="2 3">SAORIC-165</strain>
    </source>
</reference>
<evidence type="ECO:0000313" key="3">
    <source>
        <dbReference type="Proteomes" id="UP000239907"/>
    </source>
</evidence>
<sequence length="296" mass="33343">MTGVIAFVQPFSIGVVGLHALTGFLFVIFAVCHIVNNIRPLKGYLHSKSLWLTLVITAGLTVVFFKQPEPVKAILGLSANLGPALDRFEMNEDSMVYQYSPADDYKMELTIKAGKAYDVKTPPHMAIWLENTSSYHLKTLYHSEAAENQTSLPYWHYKKSEYEKYKAEALEMSGEEQSADVDALSSATPNESFDPADYIVPKDPAKETPYRLLIEINLAGDKNAHYADQPSLVYSVEVDNKNPRSYQLLELVGYPKSEIEDDETIWSLFYPDETITTAHDLFDSALLKIERSEISK</sequence>
<proteinExistence type="predicted"/>
<organism evidence="2 3">
    <name type="scientific">Rubritalea profundi</name>
    <dbReference type="NCBI Taxonomy" id="1658618"/>
    <lineage>
        <taxon>Bacteria</taxon>
        <taxon>Pseudomonadati</taxon>
        <taxon>Verrucomicrobiota</taxon>
        <taxon>Verrucomicrobiia</taxon>
        <taxon>Verrucomicrobiales</taxon>
        <taxon>Rubritaleaceae</taxon>
        <taxon>Rubritalea</taxon>
    </lineage>
</organism>
<protein>
    <recommendedName>
        <fullName evidence="4">DUF4405 domain-containing protein</fullName>
    </recommendedName>
</protein>
<accession>A0A2S7U3I9</accession>
<feature type="transmembrane region" description="Helical" evidence="1">
    <location>
        <begin position="12"/>
        <end position="36"/>
    </location>
</feature>
<keyword evidence="1" id="KW-0472">Membrane</keyword>
<keyword evidence="1" id="KW-0812">Transmembrane</keyword>
<comment type="caution">
    <text evidence="2">The sequence shown here is derived from an EMBL/GenBank/DDBJ whole genome shotgun (WGS) entry which is preliminary data.</text>
</comment>
<dbReference type="EMBL" id="MQWA01000001">
    <property type="protein sequence ID" value="PQJ29077.1"/>
    <property type="molecule type" value="Genomic_DNA"/>
</dbReference>
<dbReference type="Proteomes" id="UP000239907">
    <property type="component" value="Unassembled WGS sequence"/>
</dbReference>
<name>A0A2S7U3I9_9BACT</name>
<gene>
    <name evidence="2" type="ORF">BSZ32_11635</name>
</gene>
<keyword evidence="1" id="KW-1133">Transmembrane helix</keyword>
<evidence type="ECO:0008006" key="4">
    <source>
        <dbReference type="Google" id="ProtNLM"/>
    </source>
</evidence>
<evidence type="ECO:0000256" key="1">
    <source>
        <dbReference type="SAM" id="Phobius"/>
    </source>
</evidence>
<dbReference type="AlphaFoldDB" id="A0A2S7U3I9"/>
<keyword evidence="3" id="KW-1185">Reference proteome</keyword>
<evidence type="ECO:0000313" key="2">
    <source>
        <dbReference type="EMBL" id="PQJ29077.1"/>
    </source>
</evidence>